<reference evidence="2 3" key="1">
    <citation type="journal article" date="2019" name="Commun. Biol.">
        <title>The bagworm genome reveals a unique fibroin gene that provides high tensile strength.</title>
        <authorList>
            <person name="Kono N."/>
            <person name="Nakamura H."/>
            <person name="Ohtoshi R."/>
            <person name="Tomita M."/>
            <person name="Numata K."/>
            <person name="Arakawa K."/>
        </authorList>
    </citation>
    <scope>NUCLEOTIDE SEQUENCE [LARGE SCALE GENOMIC DNA]</scope>
</reference>
<feature type="region of interest" description="Disordered" evidence="1">
    <location>
        <begin position="1"/>
        <end position="23"/>
    </location>
</feature>
<proteinExistence type="predicted"/>
<keyword evidence="3" id="KW-1185">Reference proteome</keyword>
<name>A0A4C1ZMD9_EUMVA</name>
<accession>A0A4C1ZMD9</accession>
<evidence type="ECO:0000256" key="1">
    <source>
        <dbReference type="SAM" id="MobiDB-lite"/>
    </source>
</evidence>
<evidence type="ECO:0000313" key="3">
    <source>
        <dbReference type="Proteomes" id="UP000299102"/>
    </source>
</evidence>
<dbReference type="AlphaFoldDB" id="A0A4C1ZMD9"/>
<sequence>MIGYGDGWRTPCGPVRKNQGQSNLSKIRDVRERWRESRTAGAPSCVTAFLSKNDVLRPFEGHEKYRRRRREIVLPNKTHSKDKFTRKRTEKCTLTTLTSMIISAQQLEAAASKNRRVKVKVLGEVLGRRAAGATS</sequence>
<dbReference type="Proteomes" id="UP000299102">
    <property type="component" value="Unassembled WGS sequence"/>
</dbReference>
<gene>
    <name evidence="2" type="ORF">EVAR_68059_1</name>
</gene>
<evidence type="ECO:0000313" key="2">
    <source>
        <dbReference type="EMBL" id="GBP90051.1"/>
    </source>
</evidence>
<protein>
    <submittedName>
        <fullName evidence="2">Uncharacterized protein</fullName>
    </submittedName>
</protein>
<dbReference type="EMBL" id="BGZK01002051">
    <property type="protein sequence ID" value="GBP90051.1"/>
    <property type="molecule type" value="Genomic_DNA"/>
</dbReference>
<organism evidence="2 3">
    <name type="scientific">Eumeta variegata</name>
    <name type="common">Bagworm moth</name>
    <name type="synonym">Eumeta japonica</name>
    <dbReference type="NCBI Taxonomy" id="151549"/>
    <lineage>
        <taxon>Eukaryota</taxon>
        <taxon>Metazoa</taxon>
        <taxon>Ecdysozoa</taxon>
        <taxon>Arthropoda</taxon>
        <taxon>Hexapoda</taxon>
        <taxon>Insecta</taxon>
        <taxon>Pterygota</taxon>
        <taxon>Neoptera</taxon>
        <taxon>Endopterygota</taxon>
        <taxon>Lepidoptera</taxon>
        <taxon>Glossata</taxon>
        <taxon>Ditrysia</taxon>
        <taxon>Tineoidea</taxon>
        <taxon>Psychidae</taxon>
        <taxon>Oiketicinae</taxon>
        <taxon>Eumeta</taxon>
    </lineage>
</organism>
<comment type="caution">
    <text evidence="2">The sequence shown here is derived from an EMBL/GenBank/DDBJ whole genome shotgun (WGS) entry which is preliminary data.</text>
</comment>